<organism evidence="1 2">
    <name type="scientific">Serendipita indica (strain DSM 11827)</name>
    <name type="common">Root endophyte fungus</name>
    <name type="synonym">Piriformospora indica</name>
    <dbReference type="NCBI Taxonomy" id="1109443"/>
    <lineage>
        <taxon>Eukaryota</taxon>
        <taxon>Fungi</taxon>
        <taxon>Dikarya</taxon>
        <taxon>Basidiomycota</taxon>
        <taxon>Agaricomycotina</taxon>
        <taxon>Agaricomycetes</taxon>
        <taxon>Sebacinales</taxon>
        <taxon>Serendipitaceae</taxon>
        <taxon>Serendipita</taxon>
    </lineage>
</organism>
<comment type="caution">
    <text evidence="1">The sequence shown here is derived from an EMBL/GenBank/DDBJ whole genome shotgun (WGS) entry which is preliminary data.</text>
</comment>
<protein>
    <submittedName>
        <fullName evidence="1">Uncharacterized protein</fullName>
    </submittedName>
</protein>
<proteinExistence type="predicted"/>
<evidence type="ECO:0000313" key="2">
    <source>
        <dbReference type="Proteomes" id="UP000007148"/>
    </source>
</evidence>
<dbReference type="InParanoid" id="G4U0E5"/>
<keyword evidence="2" id="KW-1185">Reference proteome</keyword>
<dbReference type="Proteomes" id="UP000007148">
    <property type="component" value="Unassembled WGS sequence"/>
</dbReference>
<reference evidence="1 2" key="1">
    <citation type="journal article" date="2011" name="PLoS Pathog.">
        <title>Endophytic Life Strategies Decoded by Genome and Transcriptome Analyses of the Mutualistic Root Symbiont Piriformospora indica.</title>
        <authorList>
            <person name="Zuccaro A."/>
            <person name="Lahrmann U."/>
            <person name="Guldener U."/>
            <person name="Langen G."/>
            <person name="Pfiffi S."/>
            <person name="Biedenkopf D."/>
            <person name="Wong P."/>
            <person name="Samans B."/>
            <person name="Grimm C."/>
            <person name="Basiewicz M."/>
            <person name="Murat C."/>
            <person name="Martin F."/>
            <person name="Kogel K.H."/>
        </authorList>
    </citation>
    <scope>NUCLEOTIDE SEQUENCE [LARGE SCALE GENOMIC DNA]</scope>
    <source>
        <strain evidence="1 2">DSM 11827</strain>
    </source>
</reference>
<evidence type="ECO:0000313" key="1">
    <source>
        <dbReference type="EMBL" id="CCA77038.1"/>
    </source>
</evidence>
<name>G4U0E5_SERID</name>
<gene>
    <name evidence="1" type="ORF">PIIN_11023</name>
</gene>
<dbReference type="AlphaFoldDB" id="G4U0E5"/>
<accession>G4U0E5</accession>
<dbReference type="HOGENOM" id="CLU_3417292_0_0_1"/>
<sequence length="26" mass="2841">MSDWEVASMIRCGVALVTEIVFAPSE</sequence>
<dbReference type="EMBL" id="CAFZ01001210">
    <property type="protein sequence ID" value="CCA77038.1"/>
    <property type="molecule type" value="Genomic_DNA"/>
</dbReference>